<gene>
    <name evidence="11" type="ORF">ISU02_22710</name>
</gene>
<dbReference type="SUPFAM" id="SSF142984">
    <property type="entry name" value="Nqo1 middle domain-like"/>
    <property type="match status" value="1"/>
</dbReference>
<evidence type="ECO:0000256" key="4">
    <source>
        <dbReference type="ARBA" id="ARBA00022737"/>
    </source>
</evidence>
<dbReference type="InterPro" id="IPR017054">
    <property type="entry name" value="PduS"/>
</dbReference>
<dbReference type="InterPro" id="IPR011538">
    <property type="entry name" value="Nuo51_FMN-bd"/>
</dbReference>
<keyword evidence="6" id="KW-0408">Iron</keyword>
<dbReference type="SUPFAM" id="SSF142019">
    <property type="entry name" value="Nqo1 FMN-binding domain-like"/>
    <property type="match status" value="1"/>
</dbReference>
<dbReference type="Pfam" id="PF10531">
    <property type="entry name" value="SLBB"/>
    <property type="match status" value="1"/>
</dbReference>
<dbReference type="Proteomes" id="UP000614200">
    <property type="component" value="Unassembled WGS sequence"/>
</dbReference>
<dbReference type="Gene3D" id="3.40.50.11540">
    <property type="entry name" value="NADH-ubiquinone oxidoreductase 51kDa subunit"/>
    <property type="match status" value="1"/>
</dbReference>
<dbReference type="PIRSF" id="PIRSF036408">
    <property type="entry name" value="PduS_prd"/>
    <property type="match status" value="1"/>
</dbReference>
<keyword evidence="3" id="KW-0479">Metal-binding</keyword>
<keyword evidence="4" id="KW-0677">Repeat</keyword>
<protein>
    <submittedName>
        <fullName evidence="11">4Fe-4S dicluster domain-containing protein</fullName>
    </submittedName>
</protein>
<keyword evidence="5" id="KW-0249">Electron transport</keyword>
<name>A0ABR9ZZP0_9FIRM</name>
<evidence type="ECO:0000256" key="2">
    <source>
        <dbReference type="ARBA" id="ARBA00022485"/>
    </source>
</evidence>
<evidence type="ECO:0000256" key="5">
    <source>
        <dbReference type="ARBA" id="ARBA00022982"/>
    </source>
</evidence>
<dbReference type="SUPFAM" id="SSF46548">
    <property type="entry name" value="alpha-helical ferredoxin"/>
    <property type="match status" value="1"/>
</dbReference>
<dbReference type="InterPro" id="IPR019554">
    <property type="entry name" value="Soluble_ligand-bd"/>
</dbReference>
<dbReference type="PANTHER" id="PTHR43034:SF2">
    <property type="entry name" value="ION-TRANSLOCATING OXIDOREDUCTASE COMPLEX SUBUNIT C"/>
    <property type="match status" value="1"/>
</dbReference>
<dbReference type="InterPro" id="IPR026902">
    <property type="entry name" value="RnfC_N"/>
</dbReference>
<dbReference type="Gene3D" id="3.10.20.600">
    <property type="match status" value="1"/>
</dbReference>
<proteinExistence type="predicted"/>
<evidence type="ECO:0000256" key="3">
    <source>
        <dbReference type="ARBA" id="ARBA00022723"/>
    </source>
</evidence>
<comment type="caution">
    <text evidence="11">The sequence shown here is derived from an EMBL/GenBank/DDBJ whole genome shotgun (WGS) entry which is preliminary data.</text>
</comment>
<evidence type="ECO:0000313" key="11">
    <source>
        <dbReference type="EMBL" id="MBF4695920.1"/>
    </source>
</evidence>
<keyword evidence="7" id="KW-0411">Iron-sulfur</keyword>
<dbReference type="InterPro" id="IPR037225">
    <property type="entry name" value="Nuo51_FMN-bd_sf"/>
</dbReference>
<accession>A0ABR9ZZP0</accession>
<keyword evidence="2" id="KW-0004">4Fe-4S</keyword>
<evidence type="ECO:0000256" key="1">
    <source>
        <dbReference type="ARBA" id="ARBA00022448"/>
    </source>
</evidence>
<evidence type="ECO:0000259" key="8">
    <source>
        <dbReference type="Pfam" id="PF01512"/>
    </source>
</evidence>
<evidence type="ECO:0000256" key="6">
    <source>
        <dbReference type="ARBA" id="ARBA00023004"/>
    </source>
</evidence>
<dbReference type="Pfam" id="PF13534">
    <property type="entry name" value="Fer4_17"/>
    <property type="match status" value="1"/>
</dbReference>
<evidence type="ECO:0000256" key="7">
    <source>
        <dbReference type="ARBA" id="ARBA00023014"/>
    </source>
</evidence>
<dbReference type="Pfam" id="PF13375">
    <property type="entry name" value="RnfC_N"/>
    <property type="match status" value="1"/>
</dbReference>
<feature type="domain" description="RnfC Barrel sandwich hybrid" evidence="10">
    <location>
        <begin position="383"/>
        <end position="439"/>
    </location>
</feature>
<keyword evidence="1" id="KW-0813">Transport</keyword>
<dbReference type="PANTHER" id="PTHR43034">
    <property type="entry name" value="ION-TRANSLOCATING OXIDOREDUCTASE COMPLEX SUBUNIT C"/>
    <property type="match status" value="1"/>
</dbReference>
<sequence length="445" mass="49240">MRSTMINAIKVAGVVGAGGAGFPSHVKYDTDAEYVIVNGAECEPLLQVDQQLMVHEASKMVEALWHIVETTGSQKGIIALKNKYHDAIEVLSEEIKRYPQLSLLILENVYPAGDEHYIVYEATGRVVPEGGIPIQVGAVVTNVETLINVYNALKGEPVIYKYVSIVGAVRQPSTYIVPVGTSLKHLMDLSGGSLIETYKVIDGGPMMGKVLSSNENYNDVFVKKTSKGFIILPEDHDLILSKEKRVERILKEAQTACCHCDLCTDLCPRYLEGHRIHPSKLMRIASYNSLGDVNASIEEAYLCCECGLCEQACVMNLQPWKVNIYLKSLMREKGIQNTLKNAELEVHPFRAERQFSAGRLIYRLDLSDYYGTAPLNREIVEVDEVVISNCQHIGASGKLVVEEGAYVQQGTLIFKIPEEQLGANIHSSISGKVTILNPNEIKICR</sequence>
<feature type="domain" description="NADH-ubiquinone oxidoreductase 51kDa subunit FMN-binding" evidence="8">
    <location>
        <begin position="9"/>
        <end position="150"/>
    </location>
</feature>
<dbReference type="Pfam" id="PF01512">
    <property type="entry name" value="Complex1_51K"/>
    <property type="match status" value="1"/>
</dbReference>
<dbReference type="EMBL" id="JADKNH010000023">
    <property type="protein sequence ID" value="MBF4695920.1"/>
    <property type="molecule type" value="Genomic_DNA"/>
</dbReference>
<reference evidence="11 12" key="1">
    <citation type="submission" date="2020-11" db="EMBL/GenBank/DDBJ databases">
        <title>Fusibacter basophilias sp. nov.</title>
        <authorList>
            <person name="Qiu D."/>
        </authorList>
    </citation>
    <scope>NUCLEOTIDE SEQUENCE [LARGE SCALE GENOMIC DNA]</scope>
    <source>
        <strain evidence="11 12">Q10-2</strain>
    </source>
</reference>
<keyword evidence="12" id="KW-1185">Reference proteome</keyword>
<organism evidence="11 12">
    <name type="scientific">Fusibacter ferrireducens</name>
    <dbReference type="NCBI Taxonomy" id="2785058"/>
    <lineage>
        <taxon>Bacteria</taxon>
        <taxon>Bacillati</taxon>
        <taxon>Bacillota</taxon>
        <taxon>Clostridia</taxon>
        <taxon>Eubacteriales</taxon>
        <taxon>Eubacteriales Family XII. Incertae Sedis</taxon>
        <taxon>Fusibacter</taxon>
    </lineage>
</organism>
<evidence type="ECO:0000259" key="10">
    <source>
        <dbReference type="Pfam" id="PF13375"/>
    </source>
</evidence>
<evidence type="ECO:0000313" key="12">
    <source>
        <dbReference type="Proteomes" id="UP000614200"/>
    </source>
</evidence>
<evidence type="ECO:0000259" key="9">
    <source>
        <dbReference type="Pfam" id="PF10531"/>
    </source>
</evidence>
<feature type="domain" description="Soluble ligand binding" evidence="9">
    <location>
        <begin position="162"/>
        <end position="208"/>
    </location>
</feature>
<dbReference type="InterPro" id="IPR010208">
    <property type="entry name" value="Ion_transpt_RnfC/RsxC"/>
</dbReference>